<organism evidence="7 8">
    <name type="scientific">Paralvinella palmiformis</name>
    <dbReference type="NCBI Taxonomy" id="53620"/>
    <lineage>
        <taxon>Eukaryota</taxon>
        <taxon>Metazoa</taxon>
        <taxon>Spiralia</taxon>
        <taxon>Lophotrochozoa</taxon>
        <taxon>Annelida</taxon>
        <taxon>Polychaeta</taxon>
        <taxon>Sedentaria</taxon>
        <taxon>Canalipalpata</taxon>
        <taxon>Terebellida</taxon>
        <taxon>Terebelliformia</taxon>
        <taxon>Alvinellidae</taxon>
        <taxon>Paralvinella</taxon>
    </lineage>
</organism>
<dbReference type="Gene3D" id="1.10.510.10">
    <property type="entry name" value="Transferase(Phosphotransferase) domain 1"/>
    <property type="match status" value="1"/>
</dbReference>
<dbReference type="PANTHER" id="PTHR24346:SF82">
    <property type="entry name" value="KP78A-RELATED"/>
    <property type="match status" value="1"/>
</dbReference>
<dbReference type="GO" id="GO:0004674">
    <property type="term" value="F:protein serine/threonine kinase activity"/>
    <property type="evidence" value="ECO:0007669"/>
    <property type="project" value="UniProtKB-KW"/>
</dbReference>
<evidence type="ECO:0000256" key="4">
    <source>
        <dbReference type="ARBA" id="ARBA00022777"/>
    </source>
</evidence>
<sequence>MTLYCLVTEYASGGELLTYIKSQEGSRLTESAARPFIRQLVSALNYIHARNVVHSLVPRRGSTCHEAMPSQKAMPSVMDAMAVFEHEVGLYMALALYIAQYAVNGTKTTAYRIKQYPDLGDGIKRGHRGNVPLTCGGFVDLPSAQRIFFQLMALILVTLLHRNVTCILK</sequence>
<comment type="caution">
    <text evidence="7">The sequence shown here is derived from an EMBL/GenBank/DDBJ whole genome shotgun (WGS) entry which is preliminary data.</text>
</comment>
<dbReference type="SUPFAM" id="SSF56112">
    <property type="entry name" value="Protein kinase-like (PK-like)"/>
    <property type="match status" value="1"/>
</dbReference>
<keyword evidence="5" id="KW-0067">ATP-binding</keyword>
<evidence type="ECO:0000256" key="3">
    <source>
        <dbReference type="ARBA" id="ARBA00022741"/>
    </source>
</evidence>
<dbReference type="GO" id="GO:0005524">
    <property type="term" value="F:ATP binding"/>
    <property type="evidence" value="ECO:0007669"/>
    <property type="project" value="UniProtKB-KW"/>
</dbReference>
<dbReference type="EMBL" id="JAODUP010000187">
    <property type="protein sequence ID" value="KAK2157658.1"/>
    <property type="molecule type" value="Genomic_DNA"/>
</dbReference>
<evidence type="ECO:0000256" key="1">
    <source>
        <dbReference type="ARBA" id="ARBA00022527"/>
    </source>
</evidence>
<keyword evidence="3" id="KW-0547">Nucleotide-binding</keyword>
<evidence type="ECO:0000313" key="8">
    <source>
        <dbReference type="Proteomes" id="UP001208570"/>
    </source>
</evidence>
<keyword evidence="2" id="KW-0808">Transferase</keyword>
<dbReference type="PANTHER" id="PTHR24346">
    <property type="entry name" value="MAP/MICROTUBULE AFFINITY-REGULATING KINASE"/>
    <property type="match status" value="1"/>
</dbReference>
<evidence type="ECO:0000256" key="2">
    <source>
        <dbReference type="ARBA" id="ARBA00022679"/>
    </source>
</evidence>
<keyword evidence="4" id="KW-0418">Kinase</keyword>
<dbReference type="PROSITE" id="PS50011">
    <property type="entry name" value="PROTEIN_KINASE_DOM"/>
    <property type="match status" value="1"/>
</dbReference>
<evidence type="ECO:0000256" key="5">
    <source>
        <dbReference type="ARBA" id="ARBA00022840"/>
    </source>
</evidence>
<name>A0AAD9N6U5_9ANNE</name>
<dbReference type="GO" id="GO:0035556">
    <property type="term" value="P:intracellular signal transduction"/>
    <property type="evidence" value="ECO:0007669"/>
    <property type="project" value="TreeGrafter"/>
</dbReference>
<dbReference type="GO" id="GO:0005737">
    <property type="term" value="C:cytoplasm"/>
    <property type="evidence" value="ECO:0007669"/>
    <property type="project" value="TreeGrafter"/>
</dbReference>
<dbReference type="InterPro" id="IPR000719">
    <property type="entry name" value="Prot_kinase_dom"/>
</dbReference>
<dbReference type="AlphaFoldDB" id="A0AAD9N6U5"/>
<evidence type="ECO:0000313" key="7">
    <source>
        <dbReference type="EMBL" id="KAK2157658.1"/>
    </source>
</evidence>
<proteinExistence type="predicted"/>
<protein>
    <recommendedName>
        <fullName evidence="6">Protein kinase domain-containing protein</fullName>
    </recommendedName>
</protein>
<keyword evidence="8" id="KW-1185">Reference proteome</keyword>
<reference evidence="7" key="1">
    <citation type="journal article" date="2023" name="Mol. Biol. Evol.">
        <title>Third-Generation Sequencing Reveals the Adaptive Role of the Epigenome in Three Deep-Sea Polychaetes.</title>
        <authorList>
            <person name="Perez M."/>
            <person name="Aroh O."/>
            <person name="Sun Y."/>
            <person name="Lan Y."/>
            <person name="Juniper S.K."/>
            <person name="Young C.R."/>
            <person name="Angers B."/>
            <person name="Qian P.Y."/>
        </authorList>
    </citation>
    <scope>NUCLEOTIDE SEQUENCE</scope>
    <source>
        <strain evidence="7">P08H-3</strain>
    </source>
</reference>
<dbReference type="InterPro" id="IPR011009">
    <property type="entry name" value="Kinase-like_dom_sf"/>
</dbReference>
<dbReference type="Proteomes" id="UP001208570">
    <property type="component" value="Unassembled WGS sequence"/>
</dbReference>
<accession>A0AAD9N6U5</accession>
<feature type="domain" description="Protein kinase" evidence="6">
    <location>
        <begin position="1"/>
        <end position="169"/>
    </location>
</feature>
<gene>
    <name evidence="7" type="ORF">LSH36_187g02003</name>
</gene>
<evidence type="ECO:0000259" key="6">
    <source>
        <dbReference type="PROSITE" id="PS50011"/>
    </source>
</evidence>
<keyword evidence="1" id="KW-0723">Serine/threonine-protein kinase</keyword>
<dbReference type="Pfam" id="PF00069">
    <property type="entry name" value="Pkinase"/>
    <property type="match status" value="1"/>
</dbReference>